<dbReference type="SUPFAM" id="SSF55729">
    <property type="entry name" value="Acyl-CoA N-acyltransferases (Nat)"/>
    <property type="match status" value="1"/>
</dbReference>
<dbReference type="RefSeq" id="WP_168000440.1">
    <property type="nucleotide sequence ID" value="NZ_JAATEO010000007.1"/>
</dbReference>
<gene>
    <name evidence="2" type="ORF">HCJ94_08620</name>
</gene>
<dbReference type="InterPro" id="IPR016181">
    <property type="entry name" value="Acyl_CoA_acyltransferase"/>
</dbReference>
<evidence type="ECO:0000259" key="1">
    <source>
        <dbReference type="PROSITE" id="PS51186"/>
    </source>
</evidence>
<dbReference type="Pfam" id="PF00583">
    <property type="entry name" value="Acetyltransf_1"/>
    <property type="match status" value="1"/>
</dbReference>
<name>A0ABX0Z4Z8_9ACTN</name>
<evidence type="ECO:0000313" key="3">
    <source>
        <dbReference type="Proteomes" id="UP000783871"/>
    </source>
</evidence>
<dbReference type="InterPro" id="IPR000182">
    <property type="entry name" value="GNAT_dom"/>
</dbReference>
<dbReference type="Gene3D" id="3.40.630.30">
    <property type="match status" value="1"/>
</dbReference>
<evidence type="ECO:0000313" key="2">
    <source>
        <dbReference type="EMBL" id="NJP32039.1"/>
    </source>
</evidence>
<accession>A0ABX0Z4Z8</accession>
<comment type="caution">
    <text evidence="2">The sequence shown here is derived from an EMBL/GenBank/DDBJ whole genome shotgun (WGS) entry which is preliminary data.</text>
</comment>
<keyword evidence="3" id="KW-1185">Reference proteome</keyword>
<dbReference type="CDD" id="cd04301">
    <property type="entry name" value="NAT_SF"/>
    <property type="match status" value="1"/>
</dbReference>
<dbReference type="EMBL" id="JAATEO010000007">
    <property type="protein sequence ID" value="NJP32039.1"/>
    <property type="molecule type" value="Genomic_DNA"/>
</dbReference>
<dbReference type="PROSITE" id="PS51186">
    <property type="entry name" value="GNAT"/>
    <property type="match status" value="1"/>
</dbReference>
<feature type="domain" description="N-acetyltransferase" evidence="1">
    <location>
        <begin position="5"/>
        <end position="177"/>
    </location>
</feature>
<organism evidence="2 3">
    <name type="scientific">Micromonospora thermarum</name>
    <dbReference type="NCBI Taxonomy" id="2720024"/>
    <lineage>
        <taxon>Bacteria</taxon>
        <taxon>Bacillati</taxon>
        <taxon>Actinomycetota</taxon>
        <taxon>Actinomycetes</taxon>
        <taxon>Micromonosporales</taxon>
        <taxon>Micromonosporaceae</taxon>
        <taxon>Micromonospora</taxon>
    </lineage>
</organism>
<proteinExistence type="predicted"/>
<sequence>MQEDLRLRHYTAEEAQPLVDQLVDIYLDAHANDGPLYNAERYRKQLAAHMPWPGWELVTATVDGDLVGYIYGFPLAPDTRWWDGIQEPVPAGFTEETGQRTFAVSELLVRRAWQRRGIARALHDELMSSRTEERATLLVRPDNVVALQAYKRWGWKGVTHLRPNWANAPAYLVLTRTRDCTAPTLPDATV</sequence>
<reference evidence="2 3" key="1">
    <citation type="submission" date="2020-03" db="EMBL/GenBank/DDBJ databases">
        <title>WGS of actinomycetes isolated from Thailand.</title>
        <authorList>
            <person name="Thawai C."/>
        </authorList>
    </citation>
    <scope>NUCLEOTIDE SEQUENCE [LARGE SCALE GENOMIC DNA]</scope>
    <source>
        <strain evidence="2 3">HSS6-12</strain>
    </source>
</reference>
<dbReference type="Proteomes" id="UP000783871">
    <property type="component" value="Unassembled WGS sequence"/>
</dbReference>
<protein>
    <submittedName>
        <fullName evidence="2">GNAT family N-acetyltransferase</fullName>
    </submittedName>
</protein>